<dbReference type="Proteomes" id="UP000288892">
    <property type="component" value="Unassembled WGS sequence"/>
</dbReference>
<evidence type="ECO:0000313" key="6">
    <source>
        <dbReference type="Proteomes" id="UP000288892"/>
    </source>
</evidence>
<dbReference type="NCBIfam" id="TIGR00231">
    <property type="entry name" value="small_GTP"/>
    <property type="match status" value="1"/>
</dbReference>
<dbReference type="GO" id="GO:0003924">
    <property type="term" value="F:GTPase activity"/>
    <property type="evidence" value="ECO:0007669"/>
    <property type="project" value="InterPro"/>
</dbReference>
<dbReference type="Pfam" id="PF00009">
    <property type="entry name" value="GTP_EFTU"/>
    <property type="match status" value="1"/>
</dbReference>
<dbReference type="InterPro" id="IPR000795">
    <property type="entry name" value="T_Tr_GTP-bd_dom"/>
</dbReference>
<gene>
    <name evidence="5" type="ORF">VU01_10113</name>
</gene>
<dbReference type="GO" id="GO:0005525">
    <property type="term" value="F:GTP binding"/>
    <property type="evidence" value="ECO:0007669"/>
    <property type="project" value="UniProtKB-KW"/>
</dbReference>
<reference evidence="5 6" key="1">
    <citation type="submission" date="2017-01" db="EMBL/GenBank/DDBJ databases">
        <title>The cable genome- insights into the physiology and evolution of filamentous bacteria capable of sulfide oxidation via long distance electron transfer.</title>
        <authorList>
            <person name="Schreiber L."/>
            <person name="Bjerg J.T."/>
            <person name="Boggild A."/>
            <person name="Van De Vossenberg J."/>
            <person name="Meysman F."/>
            <person name="Nielsen L.P."/>
            <person name="Schramm A."/>
            <person name="Kjeldsen K.U."/>
        </authorList>
    </citation>
    <scope>NUCLEOTIDE SEQUENCE [LARGE SCALE GENOMIC DNA]</scope>
    <source>
        <strain evidence="5">A5</strain>
    </source>
</reference>
<dbReference type="PRINTS" id="PR00315">
    <property type="entry name" value="ELONGATNFCT"/>
</dbReference>
<dbReference type="InterPro" id="IPR005225">
    <property type="entry name" value="Small_GTP-bd"/>
</dbReference>
<evidence type="ECO:0000313" key="5">
    <source>
        <dbReference type="EMBL" id="RWX52449.1"/>
    </source>
</evidence>
<dbReference type="PANTHER" id="PTHR43636:SF2">
    <property type="entry name" value="ELONGATION FACTOR G, MITOCHONDRIAL"/>
    <property type="match status" value="1"/>
</dbReference>
<sequence length="256" mass="29023">MNKDLDKVRNIGISAHIDSGKTTLTERILYYTQRIHAIHEVRGKDGVGATMDSMELEKERGITIQSAATYCSWKDIDVNIIDTPGHVDFTVEVERALRVLDGAVLILCSVGGVQSQSITVDRQMTRYNVPRIAFINKCDRTGANPERVVKQLREKLNLNAVMIQLPIGLESDLKGMVDLVTMKAIYFDGDQGDDIRYEEIPDNLKDDAEEKREELLDAVSMFSEELMEAMLEEEEIPVELIRAAIRKGTLDWSWHR</sequence>
<dbReference type="SUPFAM" id="SSF52540">
    <property type="entry name" value="P-loop containing nucleoside triphosphate hydrolases"/>
    <property type="match status" value="1"/>
</dbReference>
<dbReference type="Gene3D" id="3.40.50.300">
    <property type="entry name" value="P-loop containing nucleotide triphosphate hydrolases"/>
    <property type="match status" value="1"/>
</dbReference>
<organism evidence="5 6">
    <name type="scientific">Candidatus Electrothrix marina</name>
    <dbReference type="NCBI Taxonomy" id="1859130"/>
    <lineage>
        <taxon>Bacteria</taxon>
        <taxon>Pseudomonadati</taxon>
        <taxon>Thermodesulfobacteriota</taxon>
        <taxon>Desulfobulbia</taxon>
        <taxon>Desulfobulbales</taxon>
        <taxon>Desulfobulbaceae</taxon>
        <taxon>Candidatus Electrothrix</taxon>
    </lineage>
</organism>
<protein>
    <submittedName>
        <fullName evidence="5">Translation elongation factor EF-G</fullName>
    </submittedName>
</protein>
<feature type="domain" description="Tr-type G" evidence="4">
    <location>
        <begin position="6"/>
        <end position="227"/>
    </location>
</feature>
<comment type="caution">
    <text evidence="5">The sequence shown here is derived from an EMBL/GenBank/DDBJ whole genome shotgun (WGS) entry which is preliminary data.</text>
</comment>
<keyword evidence="2" id="KW-0648">Protein biosynthesis</keyword>
<keyword evidence="3" id="KW-0342">GTP-binding</keyword>
<evidence type="ECO:0000256" key="2">
    <source>
        <dbReference type="ARBA" id="ARBA00022917"/>
    </source>
</evidence>
<dbReference type="EMBL" id="MTKS01000011">
    <property type="protein sequence ID" value="RWX52449.1"/>
    <property type="molecule type" value="Genomic_DNA"/>
</dbReference>
<name>A0A444JH87_9BACT</name>
<dbReference type="GO" id="GO:0003746">
    <property type="term" value="F:translation elongation factor activity"/>
    <property type="evidence" value="ECO:0007669"/>
    <property type="project" value="UniProtKB-KW"/>
</dbReference>
<dbReference type="PROSITE" id="PS51722">
    <property type="entry name" value="G_TR_2"/>
    <property type="match status" value="1"/>
</dbReference>
<accession>A0A444JH87</accession>
<keyword evidence="5" id="KW-0251">Elongation factor</keyword>
<keyword evidence="6" id="KW-1185">Reference proteome</keyword>
<proteinExistence type="predicted"/>
<evidence type="ECO:0000256" key="1">
    <source>
        <dbReference type="ARBA" id="ARBA00022741"/>
    </source>
</evidence>
<evidence type="ECO:0000259" key="4">
    <source>
        <dbReference type="PROSITE" id="PS51722"/>
    </source>
</evidence>
<keyword evidence="1" id="KW-0547">Nucleotide-binding</keyword>
<evidence type="ECO:0000256" key="3">
    <source>
        <dbReference type="ARBA" id="ARBA00023134"/>
    </source>
</evidence>
<dbReference type="InterPro" id="IPR027417">
    <property type="entry name" value="P-loop_NTPase"/>
</dbReference>
<dbReference type="PROSITE" id="PS00301">
    <property type="entry name" value="G_TR_1"/>
    <property type="match status" value="1"/>
</dbReference>
<dbReference type="AlphaFoldDB" id="A0A444JH87"/>
<dbReference type="PANTHER" id="PTHR43636">
    <property type="entry name" value="ELONGATION FACTOR G, MITOCHONDRIAL"/>
    <property type="match status" value="1"/>
</dbReference>
<dbReference type="InterPro" id="IPR031157">
    <property type="entry name" value="G_TR_CS"/>
</dbReference>
<dbReference type="FunFam" id="3.40.50.300:FF:000514">
    <property type="entry name" value="Ribosome-releasing factor 2, mitochondrial"/>
    <property type="match status" value="1"/>
</dbReference>
<dbReference type="CDD" id="cd01886">
    <property type="entry name" value="EF-G"/>
    <property type="match status" value="1"/>
</dbReference>